<dbReference type="InterPro" id="IPR036388">
    <property type="entry name" value="WH-like_DNA-bd_sf"/>
</dbReference>
<keyword evidence="12" id="KW-0012">Acyltransferase</keyword>
<dbReference type="SUPFAM" id="SSF54160">
    <property type="entry name" value="Chromo domain-like"/>
    <property type="match status" value="1"/>
</dbReference>
<dbReference type="Gene3D" id="2.30.30.140">
    <property type="match status" value="1"/>
</dbReference>
<dbReference type="InterPro" id="IPR002717">
    <property type="entry name" value="HAT_MYST-type"/>
</dbReference>
<dbReference type="InterPro" id="IPR025995">
    <property type="entry name" value="Tudor-knot"/>
</dbReference>
<keyword evidence="11" id="KW-0539">Nucleus</keyword>
<dbReference type="PANTHER" id="PTHR10615">
    <property type="entry name" value="HISTONE ACETYLTRANSFERASE"/>
    <property type="match status" value="1"/>
</dbReference>
<evidence type="ECO:0000256" key="6">
    <source>
        <dbReference type="ARBA" id="ARBA00022771"/>
    </source>
</evidence>
<dbReference type="Pfam" id="PF17772">
    <property type="entry name" value="zf-MYST"/>
    <property type="match status" value="1"/>
</dbReference>
<evidence type="ECO:0000313" key="15">
    <source>
        <dbReference type="EMBL" id="CEF99016.1"/>
    </source>
</evidence>
<gene>
    <name evidence="16" type="ORF">BE221DRAFT_203273</name>
    <name evidence="15" type="ORF">OT_ostta09g01640</name>
</gene>
<feature type="domain" description="MYST-type HAT" evidence="14">
    <location>
        <begin position="150"/>
        <end position="435"/>
    </location>
</feature>
<dbReference type="CDD" id="cd04301">
    <property type="entry name" value="NAT_SF"/>
    <property type="match status" value="1"/>
</dbReference>
<dbReference type="Gene3D" id="1.10.10.10">
    <property type="entry name" value="Winged helix-like DNA-binding domain superfamily/Winged helix DNA-binding domain"/>
    <property type="match status" value="1"/>
</dbReference>
<evidence type="ECO:0000256" key="7">
    <source>
        <dbReference type="ARBA" id="ARBA00022833"/>
    </source>
</evidence>
<dbReference type="FunFam" id="3.30.60.60:FF:000001">
    <property type="entry name" value="Histone acetyltransferase"/>
    <property type="match status" value="1"/>
</dbReference>
<dbReference type="Gene3D" id="3.40.630.30">
    <property type="match status" value="1"/>
</dbReference>
<dbReference type="GO" id="GO:0005634">
    <property type="term" value="C:nucleus"/>
    <property type="evidence" value="ECO:0007669"/>
    <property type="project" value="UniProtKB-SubCell"/>
</dbReference>
<comment type="subcellular location">
    <subcellularLocation>
        <location evidence="1">Nucleus</location>
    </subcellularLocation>
</comment>
<dbReference type="STRING" id="70448.A0A090M490"/>
<dbReference type="GO" id="GO:0008270">
    <property type="term" value="F:zinc ion binding"/>
    <property type="evidence" value="ECO:0007669"/>
    <property type="project" value="UniProtKB-KW"/>
</dbReference>
<organism evidence="15 17">
    <name type="scientific">Ostreococcus tauri</name>
    <name type="common">Marine green alga</name>
    <dbReference type="NCBI Taxonomy" id="70448"/>
    <lineage>
        <taxon>Eukaryota</taxon>
        <taxon>Viridiplantae</taxon>
        <taxon>Chlorophyta</taxon>
        <taxon>Mamiellophyceae</taxon>
        <taxon>Mamiellales</taxon>
        <taxon>Bathycoccaceae</taxon>
        <taxon>Ostreococcus</taxon>
    </lineage>
</organism>
<evidence type="ECO:0000256" key="3">
    <source>
        <dbReference type="ARBA" id="ARBA00013184"/>
    </source>
</evidence>
<dbReference type="GO" id="GO:0006355">
    <property type="term" value="P:regulation of DNA-templated transcription"/>
    <property type="evidence" value="ECO:0007669"/>
    <property type="project" value="InterPro"/>
</dbReference>
<accession>A0A090M490</accession>
<keyword evidence="7" id="KW-0862">Zinc</keyword>
<keyword evidence="4 16" id="KW-0808">Transferase</keyword>
<dbReference type="InterPro" id="IPR050603">
    <property type="entry name" value="MYST_HAT"/>
</dbReference>
<name>A0A090M490_OSTTA</name>
<evidence type="ECO:0000256" key="10">
    <source>
        <dbReference type="ARBA" id="ARBA00023163"/>
    </source>
</evidence>
<evidence type="ECO:0000256" key="1">
    <source>
        <dbReference type="ARBA" id="ARBA00004123"/>
    </source>
</evidence>
<dbReference type="InterPro" id="IPR040706">
    <property type="entry name" value="Zf-MYST"/>
</dbReference>
<dbReference type="SUPFAM" id="SSF55729">
    <property type="entry name" value="Acyl-CoA N-acyltransferases (Nat)"/>
    <property type="match status" value="1"/>
</dbReference>
<evidence type="ECO:0000313" key="16">
    <source>
        <dbReference type="EMBL" id="OUS48977.1"/>
    </source>
</evidence>
<dbReference type="Proteomes" id="UP000195557">
    <property type="component" value="Unassembled WGS sequence"/>
</dbReference>
<dbReference type="Proteomes" id="UP000009170">
    <property type="component" value="Unassembled WGS sequence"/>
</dbReference>
<dbReference type="InParanoid" id="A0A090M490"/>
<keyword evidence="9" id="KW-0805">Transcription regulation</keyword>
<reference evidence="15" key="2">
    <citation type="journal article" date="2014" name="BMC Genomics">
        <title>An improved genome of the model marine alga Ostreococcus tauri unfolds by assessing Illumina de novo assemblies.</title>
        <authorList>
            <person name="Blanc-Mathieu R."/>
            <person name="Verhelst B."/>
            <person name="Derelle E."/>
            <person name="Rombauts S."/>
            <person name="Bouget F.Y."/>
            <person name="Carre I."/>
            <person name="Chateau A."/>
            <person name="Eyre-Walker A."/>
            <person name="Grimsley N."/>
            <person name="Moreau H."/>
            <person name="Piegu B."/>
            <person name="Rivals E."/>
            <person name="Schackwitz W."/>
            <person name="Van de Peer Y."/>
            <person name="Piganeau G."/>
        </authorList>
    </citation>
    <scope>NUCLEOTIDE SEQUENCE</scope>
    <source>
        <strain evidence="15">RCC4221</strain>
    </source>
</reference>
<dbReference type="FunFam" id="1.10.10.10:FF:000022">
    <property type="entry name" value="Histone acetyltransferase"/>
    <property type="match status" value="1"/>
</dbReference>
<dbReference type="GO" id="GO:0004402">
    <property type="term" value="F:histone acetyltransferase activity"/>
    <property type="evidence" value="ECO:0007669"/>
    <property type="project" value="InterPro"/>
</dbReference>
<evidence type="ECO:0000256" key="4">
    <source>
        <dbReference type="ARBA" id="ARBA00022679"/>
    </source>
</evidence>
<keyword evidence="17" id="KW-1185">Reference proteome</keyword>
<evidence type="ECO:0000256" key="11">
    <source>
        <dbReference type="ARBA" id="ARBA00023242"/>
    </source>
</evidence>
<dbReference type="AlphaFoldDB" id="A0A090M490"/>
<comment type="similarity">
    <text evidence="2">Belongs to the MYST (SAS/MOZ) family.</text>
</comment>
<keyword evidence="8" id="KW-0007">Acetylation</keyword>
<keyword evidence="5" id="KW-0479">Metal-binding</keyword>
<reference evidence="16" key="3">
    <citation type="submission" date="2017-04" db="EMBL/GenBank/DDBJ databases">
        <title>Population genomics of picophytoplankton unveils novel chromosome hypervariability.</title>
        <authorList>
            <consortium name="DOE Joint Genome Institute"/>
            <person name="Blanc-Mathieu R."/>
            <person name="Krasovec M."/>
            <person name="Hebrard M."/>
            <person name="Yau S."/>
            <person name="Desgranges E."/>
            <person name="Martin J."/>
            <person name="Schackwitz W."/>
            <person name="Kuo A."/>
            <person name="Salin G."/>
            <person name="Donnadieu C."/>
            <person name="Desdevises Y."/>
            <person name="Sanchez-Ferandin S."/>
            <person name="Moreau H."/>
            <person name="Rivals E."/>
            <person name="Grigoriev I.V."/>
            <person name="Grimsley N."/>
            <person name="Eyre-Walker A."/>
            <person name="Piganeau G."/>
        </authorList>
    </citation>
    <scope>NUCLEOTIDE SEQUENCE [LARGE SCALE GENOMIC DNA]</scope>
    <source>
        <strain evidence="16">RCC 1115</strain>
    </source>
</reference>
<evidence type="ECO:0000256" key="2">
    <source>
        <dbReference type="ARBA" id="ARBA00010107"/>
    </source>
</evidence>
<proteinExistence type="inferred from homology"/>
<evidence type="ECO:0000256" key="13">
    <source>
        <dbReference type="PIRSR" id="PIRSR602717-51"/>
    </source>
</evidence>
<evidence type="ECO:0000256" key="12">
    <source>
        <dbReference type="ARBA" id="ARBA00023315"/>
    </source>
</evidence>
<keyword evidence="10" id="KW-0804">Transcription</keyword>
<dbReference type="FunFam" id="3.40.630.30:FF:000002">
    <property type="entry name" value="Histone acetyltransferase"/>
    <property type="match status" value="1"/>
</dbReference>
<dbReference type="EC" id="2.3.1.48" evidence="3"/>
<protein>
    <recommendedName>
        <fullName evidence="3">histone acetyltransferase</fullName>
        <ecNumber evidence="3">2.3.1.48</ecNumber>
    </recommendedName>
</protein>
<dbReference type="Pfam" id="PF11717">
    <property type="entry name" value="Tudor-knot"/>
    <property type="match status" value="1"/>
</dbReference>
<reference evidence="15 17" key="1">
    <citation type="journal article" date="2006" name="Proc. Natl. Acad. Sci. U.S.A.">
        <title>Genome analysis of the smallest free-living eukaryote Ostreococcus tauri unveils many unique features.</title>
        <authorList>
            <person name="Derelle E."/>
            <person name="Ferraz C."/>
            <person name="Rombauts S."/>
            <person name="Rouze P."/>
            <person name="Worden A.Z."/>
            <person name="Robbens S."/>
            <person name="Partensky F."/>
            <person name="Degroeve S."/>
            <person name="Echeynie S."/>
            <person name="Cooke R."/>
            <person name="Saeys Y."/>
            <person name="Wuyts J."/>
            <person name="Jabbari K."/>
            <person name="Bowler C."/>
            <person name="Panaud O."/>
            <person name="Piegu B."/>
            <person name="Ball S.G."/>
            <person name="Ral J.-P."/>
            <person name="Bouget F.-Y."/>
            <person name="Piganeau G."/>
            <person name="De Baets B."/>
            <person name="Picard A."/>
            <person name="Delseny M."/>
            <person name="Demaille J."/>
            <person name="Van de Peer Y."/>
            <person name="Moreau H."/>
        </authorList>
    </citation>
    <scope>NUCLEOTIDE SEQUENCE [LARGE SCALE GENOMIC DNA]</scope>
    <source>
        <strain evidence="15 17">OTTH0595</strain>
    </source>
</reference>
<evidence type="ECO:0000256" key="9">
    <source>
        <dbReference type="ARBA" id="ARBA00023015"/>
    </source>
</evidence>
<dbReference type="InterPro" id="IPR016197">
    <property type="entry name" value="Chromo-like_dom_sf"/>
</dbReference>
<sequence>MAMKEIDGGDAEDVDGGRFRVGANVWATASFDGKSRRAEIVDASIDESTGGVTSYYVHYCELNKRCDEWVEAGRVRARAEDGRNGGASASASGGELLGGDEKISGEGVVAPKTLTRNSKRRYNEIHNVDAPVEDLPPLDQVYERMHEERTKVKNVHSVEIGRHEMDTWYYSPYPDDFGKCSKLYLCQYCFKYMRKAKTLMKHRDECELKHPPGKRVYRHPQGKEKPVLSFWEIDGAHFKMYCQNLCLMAKLFLDHKTLYFDVEPFMFYVLTESTDGDKTHDVVGYFSKEKVSVDEYNLSCILTLPAYQRKGYGSFLISMSYELSRRQGIYGTPERPLSDLGQVSYRSYWSRFVLDALHKNRGNLSVKDLSTMLMFREADIVSALQSLNLVKYWKGQHIISSSPKIVEEHLRSFEKKSAIAGSHLEFNPEFLKWTPPKR</sequence>
<evidence type="ECO:0000256" key="8">
    <source>
        <dbReference type="ARBA" id="ARBA00022990"/>
    </source>
</evidence>
<dbReference type="Gene3D" id="3.30.60.60">
    <property type="entry name" value="N-acetyl transferase-like"/>
    <property type="match status" value="1"/>
</dbReference>
<evidence type="ECO:0000256" key="5">
    <source>
        <dbReference type="ARBA" id="ARBA00022723"/>
    </source>
</evidence>
<dbReference type="EMBL" id="KZ155772">
    <property type="protein sequence ID" value="OUS48977.1"/>
    <property type="molecule type" value="Genomic_DNA"/>
</dbReference>
<dbReference type="OrthoDB" id="787137at2759"/>
<dbReference type="EMBL" id="CAID01000009">
    <property type="protein sequence ID" value="CEF99016.1"/>
    <property type="molecule type" value="Genomic_DNA"/>
</dbReference>
<feature type="active site" description="Proton donor/acceptor" evidence="13">
    <location>
        <position position="334"/>
    </location>
</feature>
<dbReference type="InterPro" id="IPR016181">
    <property type="entry name" value="Acyl_CoA_acyltransferase"/>
</dbReference>
<accession>A0A454XJL5</accession>
<accession>A0A1Y5IJZ6</accession>
<dbReference type="PROSITE" id="PS51726">
    <property type="entry name" value="MYST_HAT"/>
    <property type="match status" value="1"/>
</dbReference>
<keyword evidence="6" id="KW-0863">Zinc-finger</keyword>
<dbReference type="Pfam" id="PF01853">
    <property type="entry name" value="MOZ_SAS"/>
    <property type="match status" value="1"/>
</dbReference>
<evidence type="ECO:0000313" key="17">
    <source>
        <dbReference type="Proteomes" id="UP000009170"/>
    </source>
</evidence>
<dbReference type="PANTHER" id="PTHR10615:SF219">
    <property type="entry name" value="HISTONE ACETYLTRANSFERASE KAT5"/>
    <property type="match status" value="1"/>
</dbReference>
<evidence type="ECO:0000259" key="14">
    <source>
        <dbReference type="PROSITE" id="PS51726"/>
    </source>
</evidence>